<proteinExistence type="predicted"/>
<comment type="caution">
    <text evidence="1">The sequence shown here is derived from an EMBL/GenBank/DDBJ whole genome shotgun (WGS) entry which is preliminary data.</text>
</comment>
<protein>
    <submittedName>
        <fullName evidence="1">Uncharacterized protein</fullName>
    </submittedName>
</protein>
<keyword evidence="2" id="KW-1185">Reference proteome</keyword>
<dbReference type="AlphaFoldDB" id="A0A2B7Z3I9"/>
<accession>A0A2B7Z3I9</accession>
<name>A0A2B7Z3I9_9EURO</name>
<evidence type="ECO:0000313" key="1">
    <source>
        <dbReference type="EMBL" id="PGH28466.1"/>
    </source>
</evidence>
<sequence length="39" mass="4596">MSDYQNNNDIKNTDIADQFNLKKDFLNMNLVINTDYIQA</sequence>
<dbReference type="EMBL" id="PDND01000418">
    <property type="protein sequence ID" value="PGH28466.1"/>
    <property type="molecule type" value="Genomic_DNA"/>
</dbReference>
<evidence type="ECO:0000313" key="2">
    <source>
        <dbReference type="Proteomes" id="UP000226031"/>
    </source>
</evidence>
<reference evidence="1 2" key="1">
    <citation type="submission" date="2017-10" db="EMBL/GenBank/DDBJ databases">
        <title>Comparative genomics in systemic dimorphic fungi from Ajellomycetaceae.</title>
        <authorList>
            <person name="Munoz J.F."/>
            <person name="Mcewen J.G."/>
            <person name="Clay O.K."/>
            <person name="Cuomo C.A."/>
        </authorList>
    </citation>
    <scope>NUCLEOTIDE SEQUENCE [LARGE SCALE GENOMIC DNA]</scope>
    <source>
        <strain evidence="1 2">UAMH4076</strain>
    </source>
</reference>
<gene>
    <name evidence="1" type="ORF">GX50_08796</name>
</gene>
<dbReference type="Proteomes" id="UP000226031">
    <property type="component" value="Unassembled WGS sequence"/>
</dbReference>
<organism evidence="1 2">
    <name type="scientific">[Emmonsia] crescens</name>
    <dbReference type="NCBI Taxonomy" id="73230"/>
    <lineage>
        <taxon>Eukaryota</taxon>
        <taxon>Fungi</taxon>
        <taxon>Dikarya</taxon>
        <taxon>Ascomycota</taxon>
        <taxon>Pezizomycotina</taxon>
        <taxon>Eurotiomycetes</taxon>
        <taxon>Eurotiomycetidae</taxon>
        <taxon>Onygenales</taxon>
        <taxon>Ajellomycetaceae</taxon>
        <taxon>Emergomyces</taxon>
    </lineage>
</organism>